<feature type="signal peptide" evidence="12">
    <location>
        <begin position="1"/>
        <end position="19"/>
    </location>
</feature>
<feature type="chain" id="PRO_5046576888" evidence="12">
    <location>
        <begin position="20"/>
        <end position="483"/>
    </location>
</feature>
<comment type="similarity">
    <text evidence="2 10">Belongs to the peptidase A1 family.</text>
</comment>
<protein>
    <submittedName>
        <fullName evidence="14">Aspartyl protease</fullName>
    </submittedName>
</protein>
<dbReference type="PROSITE" id="PS00141">
    <property type="entry name" value="ASP_PROTEASE"/>
    <property type="match status" value="2"/>
</dbReference>
<dbReference type="SUPFAM" id="SSF50630">
    <property type="entry name" value="Acid proteases"/>
    <property type="match status" value="1"/>
</dbReference>
<dbReference type="PROSITE" id="PS51767">
    <property type="entry name" value="PEPTIDASE_A1"/>
    <property type="match status" value="1"/>
</dbReference>
<dbReference type="PANTHER" id="PTHR47966:SF23">
    <property type="entry name" value="ASPARTIC ENDOPEPTIDASE, PUTATIVE (AFU_ORTHOLOGUE AFUA_2G15950)-RELATED"/>
    <property type="match status" value="1"/>
</dbReference>
<feature type="compositionally biased region" description="Basic residues" evidence="11">
    <location>
        <begin position="105"/>
        <end position="114"/>
    </location>
</feature>
<evidence type="ECO:0000256" key="10">
    <source>
        <dbReference type="RuleBase" id="RU000454"/>
    </source>
</evidence>
<evidence type="ECO:0000256" key="2">
    <source>
        <dbReference type="ARBA" id="ARBA00007447"/>
    </source>
</evidence>
<evidence type="ECO:0000256" key="9">
    <source>
        <dbReference type="ARBA" id="ARBA00023180"/>
    </source>
</evidence>
<dbReference type="CDD" id="cd06097">
    <property type="entry name" value="Aspergillopepsin_like"/>
    <property type="match status" value="1"/>
</dbReference>
<keyword evidence="8" id="KW-0865">Zymogen</keyword>
<keyword evidence="6 10" id="KW-0064">Aspartyl protease</keyword>
<dbReference type="Pfam" id="PF00026">
    <property type="entry name" value="Asp"/>
    <property type="match status" value="1"/>
</dbReference>
<dbReference type="InterPro" id="IPR001969">
    <property type="entry name" value="Aspartic_peptidase_AS"/>
</dbReference>
<evidence type="ECO:0000259" key="13">
    <source>
        <dbReference type="PROSITE" id="PS51767"/>
    </source>
</evidence>
<dbReference type="GO" id="GO:0006508">
    <property type="term" value="P:proteolysis"/>
    <property type="evidence" value="ECO:0007669"/>
    <property type="project" value="UniProtKB-KW"/>
</dbReference>
<dbReference type="InterPro" id="IPR001461">
    <property type="entry name" value="Aspartic_peptidase_A1"/>
</dbReference>
<comment type="caution">
    <text evidence="14">The sequence shown here is derived from an EMBL/GenBank/DDBJ whole genome shotgun (WGS) entry which is preliminary data.</text>
</comment>
<evidence type="ECO:0000256" key="6">
    <source>
        <dbReference type="ARBA" id="ARBA00022750"/>
    </source>
</evidence>
<evidence type="ECO:0000256" key="11">
    <source>
        <dbReference type="SAM" id="MobiDB-lite"/>
    </source>
</evidence>
<feature type="domain" description="Peptidase A1" evidence="13">
    <location>
        <begin position="173"/>
        <end position="480"/>
    </location>
</feature>
<dbReference type="Proteomes" id="UP001396898">
    <property type="component" value="Unassembled WGS sequence"/>
</dbReference>
<evidence type="ECO:0000256" key="5">
    <source>
        <dbReference type="ARBA" id="ARBA00022729"/>
    </source>
</evidence>
<keyword evidence="3" id="KW-0964">Secreted</keyword>
<dbReference type="InterPro" id="IPR034163">
    <property type="entry name" value="Aspergillopepsin-like_cat_dom"/>
</dbReference>
<dbReference type="Gene3D" id="2.40.70.10">
    <property type="entry name" value="Acid Proteases"/>
    <property type="match status" value="2"/>
</dbReference>
<dbReference type="GO" id="GO:0008233">
    <property type="term" value="F:peptidase activity"/>
    <property type="evidence" value="ECO:0007669"/>
    <property type="project" value="UniProtKB-KW"/>
</dbReference>
<organism evidence="14 15">
    <name type="scientific">Apiospora marii</name>
    <dbReference type="NCBI Taxonomy" id="335849"/>
    <lineage>
        <taxon>Eukaryota</taxon>
        <taxon>Fungi</taxon>
        <taxon>Dikarya</taxon>
        <taxon>Ascomycota</taxon>
        <taxon>Pezizomycotina</taxon>
        <taxon>Sordariomycetes</taxon>
        <taxon>Xylariomycetidae</taxon>
        <taxon>Amphisphaeriales</taxon>
        <taxon>Apiosporaceae</taxon>
        <taxon>Apiospora</taxon>
    </lineage>
</organism>
<accession>A0ABR1SH91</accession>
<evidence type="ECO:0000313" key="14">
    <source>
        <dbReference type="EMBL" id="KAK8033676.1"/>
    </source>
</evidence>
<keyword evidence="15" id="KW-1185">Reference proteome</keyword>
<proteinExistence type="inferred from homology"/>
<keyword evidence="5 12" id="KW-0732">Signal</keyword>
<evidence type="ECO:0000256" key="1">
    <source>
        <dbReference type="ARBA" id="ARBA00004613"/>
    </source>
</evidence>
<name>A0ABR1SH91_9PEZI</name>
<keyword evidence="9" id="KW-0325">Glycoprotein</keyword>
<dbReference type="PRINTS" id="PR00792">
    <property type="entry name" value="PEPSIN"/>
</dbReference>
<evidence type="ECO:0000256" key="8">
    <source>
        <dbReference type="ARBA" id="ARBA00023145"/>
    </source>
</evidence>
<evidence type="ECO:0000256" key="3">
    <source>
        <dbReference type="ARBA" id="ARBA00022525"/>
    </source>
</evidence>
<dbReference type="InterPro" id="IPR021109">
    <property type="entry name" value="Peptidase_aspartic_dom_sf"/>
</dbReference>
<dbReference type="EMBL" id="JAQQWI010000006">
    <property type="protein sequence ID" value="KAK8033676.1"/>
    <property type="molecule type" value="Genomic_DNA"/>
</dbReference>
<evidence type="ECO:0000256" key="7">
    <source>
        <dbReference type="ARBA" id="ARBA00022801"/>
    </source>
</evidence>
<evidence type="ECO:0000256" key="12">
    <source>
        <dbReference type="SAM" id="SignalP"/>
    </source>
</evidence>
<evidence type="ECO:0000256" key="4">
    <source>
        <dbReference type="ARBA" id="ARBA00022670"/>
    </source>
</evidence>
<comment type="subcellular location">
    <subcellularLocation>
        <location evidence="1">Secreted</location>
    </subcellularLocation>
</comment>
<dbReference type="PANTHER" id="PTHR47966">
    <property type="entry name" value="BETA-SITE APP-CLEAVING ENZYME, ISOFORM A-RELATED"/>
    <property type="match status" value="1"/>
</dbReference>
<feature type="region of interest" description="Disordered" evidence="11">
    <location>
        <begin position="87"/>
        <end position="124"/>
    </location>
</feature>
<sequence>MQSIMKLLFLLGLIALASASPRQAIQKRGVYKVERVANPNYTGRNGPRALLKTLRKYRMPVPASLVDTVNAQSIDMISKRRVPAEYMNGGGKVSTSSTTEMVSKRQPKKGKKANGKAGTGAAGGAAGAGAGAAAGVGAAAGNATAGAAGGKAAVNGTGVGLVAAKPEENDVEYLSPVKIGGQTVNLDFDSGSSDLWVFNSQLSAAATQGHQIYDPTKSKTFKMMQGASFQISYGDGSGAAGNVGTDTVDLGGAMVQAQAIEMATAVSKSFVQDTNNNGLLGLAFSKLNTVKPQQQKTFFDNVMPSLAEPVFTADLRAQAAGAYEFGRIDNTKFTGEMTWVPIDNSQGFWQFTSEKFAVDGGAPQAGTAGSQAIADTGTTLILADPKAVSAYYSKVQGAQNDEQAGGVTFPCNAKLPDLQLDVGGTMATVSGKFINFAQVDQTTCFGGVQASPANMFIYGDIFFKSNFVAFNGGNNSLGFATHA</sequence>
<keyword evidence="7 10" id="KW-0378">Hydrolase</keyword>
<keyword evidence="4 10" id="KW-0645">Protease</keyword>
<dbReference type="InterPro" id="IPR033121">
    <property type="entry name" value="PEPTIDASE_A1"/>
</dbReference>
<evidence type="ECO:0000313" key="15">
    <source>
        <dbReference type="Proteomes" id="UP001396898"/>
    </source>
</evidence>
<gene>
    <name evidence="14" type="ORF">PG991_003074</name>
</gene>
<reference evidence="14 15" key="1">
    <citation type="submission" date="2023-01" db="EMBL/GenBank/DDBJ databases">
        <title>Analysis of 21 Apiospora genomes using comparative genomics revels a genus with tremendous synthesis potential of carbohydrate active enzymes and secondary metabolites.</title>
        <authorList>
            <person name="Sorensen T."/>
        </authorList>
    </citation>
    <scope>NUCLEOTIDE SEQUENCE [LARGE SCALE GENOMIC DNA]</scope>
    <source>
        <strain evidence="14 15">CBS 20057</strain>
    </source>
</reference>